<dbReference type="PANTHER" id="PTHR11715">
    <property type="entry name" value="GLYCINE CLEAVAGE SYSTEM H PROTEIN"/>
    <property type="match status" value="1"/>
</dbReference>
<organism evidence="5 6">
    <name type="scientific">Urbifossiella limnaea</name>
    <dbReference type="NCBI Taxonomy" id="2528023"/>
    <lineage>
        <taxon>Bacteria</taxon>
        <taxon>Pseudomonadati</taxon>
        <taxon>Planctomycetota</taxon>
        <taxon>Planctomycetia</taxon>
        <taxon>Gemmatales</taxon>
        <taxon>Gemmataceae</taxon>
        <taxon>Urbifossiella</taxon>
    </lineage>
</organism>
<accession>A0A517XMJ8</accession>
<evidence type="ECO:0000256" key="1">
    <source>
        <dbReference type="ARBA" id="ARBA00009249"/>
    </source>
</evidence>
<comment type="cofactor">
    <cofactor evidence="3">
        <name>(R)-lipoate</name>
        <dbReference type="ChEBI" id="CHEBI:83088"/>
    </cofactor>
    <text evidence="3">Binds 1 lipoyl cofactor covalently.</text>
</comment>
<evidence type="ECO:0000259" key="4">
    <source>
        <dbReference type="PROSITE" id="PS50968"/>
    </source>
</evidence>
<proteinExistence type="inferred from homology"/>
<dbReference type="InterPro" id="IPR000089">
    <property type="entry name" value="Biotin_lipoyl"/>
</dbReference>
<dbReference type="PROSITE" id="PS00189">
    <property type="entry name" value="LIPOYL"/>
    <property type="match status" value="1"/>
</dbReference>
<dbReference type="CDD" id="cd06848">
    <property type="entry name" value="GCS_H"/>
    <property type="match status" value="1"/>
</dbReference>
<evidence type="ECO:0000256" key="3">
    <source>
        <dbReference type="HAMAP-Rule" id="MF_00272"/>
    </source>
</evidence>
<dbReference type="GO" id="GO:0019464">
    <property type="term" value="P:glycine decarboxylation via glycine cleavage system"/>
    <property type="evidence" value="ECO:0007669"/>
    <property type="project" value="UniProtKB-UniRule"/>
</dbReference>
<keyword evidence="2 3" id="KW-0450">Lipoyl</keyword>
<dbReference type="AlphaFoldDB" id="A0A517XMJ8"/>
<dbReference type="GO" id="GO:0005960">
    <property type="term" value="C:glycine cleavage complex"/>
    <property type="evidence" value="ECO:0007669"/>
    <property type="project" value="InterPro"/>
</dbReference>
<evidence type="ECO:0000256" key="2">
    <source>
        <dbReference type="ARBA" id="ARBA00022823"/>
    </source>
</evidence>
<dbReference type="InterPro" id="IPR033753">
    <property type="entry name" value="GCV_H/Fam206"/>
</dbReference>
<dbReference type="InterPro" id="IPR011053">
    <property type="entry name" value="Single_hybrid_motif"/>
</dbReference>
<dbReference type="PANTHER" id="PTHR11715:SF3">
    <property type="entry name" value="GLYCINE CLEAVAGE SYSTEM H PROTEIN-RELATED"/>
    <property type="match status" value="1"/>
</dbReference>
<keyword evidence="6" id="KW-1185">Reference proteome</keyword>
<protein>
    <recommendedName>
        <fullName evidence="3">Glycine cleavage system H protein</fullName>
    </recommendedName>
</protein>
<gene>
    <name evidence="5" type="primary">gcvH_1</name>
    <name evidence="3" type="synonym">gcvH</name>
    <name evidence="5" type="ORF">ETAA1_06290</name>
</gene>
<comment type="similarity">
    <text evidence="1 3">Belongs to the GcvH family.</text>
</comment>
<feature type="domain" description="Lipoyl-binding" evidence="4">
    <location>
        <begin position="24"/>
        <end position="114"/>
    </location>
</feature>
<dbReference type="SUPFAM" id="SSF51230">
    <property type="entry name" value="Single hybrid motif"/>
    <property type="match status" value="1"/>
</dbReference>
<dbReference type="RefSeq" id="WP_145234224.1">
    <property type="nucleotide sequence ID" value="NZ_CP036273.1"/>
</dbReference>
<name>A0A517XMJ8_9BACT</name>
<dbReference type="GO" id="GO:0009249">
    <property type="term" value="P:protein lipoylation"/>
    <property type="evidence" value="ECO:0007669"/>
    <property type="project" value="TreeGrafter"/>
</dbReference>
<dbReference type="Pfam" id="PF01597">
    <property type="entry name" value="GCV_H"/>
    <property type="match status" value="1"/>
</dbReference>
<comment type="subunit">
    <text evidence="3">The glycine cleavage system is composed of four proteins: P, T, L and H.</text>
</comment>
<feature type="modified residue" description="N6-lipoyllysine" evidence="3">
    <location>
        <position position="65"/>
    </location>
</feature>
<dbReference type="EMBL" id="CP036273">
    <property type="protein sequence ID" value="QDU18734.1"/>
    <property type="molecule type" value="Genomic_DNA"/>
</dbReference>
<dbReference type="KEGG" id="uli:ETAA1_06290"/>
<evidence type="ECO:0000313" key="5">
    <source>
        <dbReference type="EMBL" id="QDU18734.1"/>
    </source>
</evidence>
<dbReference type="NCBIfam" id="NF002270">
    <property type="entry name" value="PRK01202.1"/>
    <property type="match status" value="1"/>
</dbReference>
<evidence type="ECO:0000313" key="6">
    <source>
        <dbReference type="Proteomes" id="UP000319576"/>
    </source>
</evidence>
<comment type="function">
    <text evidence="3">The glycine cleavage system catalyzes the degradation of glycine. The H protein shuttles the methylamine group of glycine from the P protein to the T protein.</text>
</comment>
<dbReference type="InterPro" id="IPR002930">
    <property type="entry name" value="GCV_H"/>
</dbReference>
<dbReference type="Gene3D" id="2.40.50.100">
    <property type="match status" value="1"/>
</dbReference>
<dbReference type="PROSITE" id="PS50968">
    <property type="entry name" value="BIOTINYL_LIPOYL"/>
    <property type="match status" value="1"/>
</dbReference>
<dbReference type="OrthoDB" id="9796712at2"/>
<dbReference type="GO" id="GO:0005829">
    <property type="term" value="C:cytosol"/>
    <property type="evidence" value="ECO:0007669"/>
    <property type="project" value="TreeGrafter"/>
</dbReference>
<dbReference type="Proteomes" id="UP000319576">
    <property type="component" value="Chromosome"/>
</dbReference>
<sequence length="139" mass="14734">MSAANPTDRRYTTSHEWAKPDGDFVVVGITAFAVEQLTEPTFLELPAVGKELTGGAAFGVIESVKSTSDVNAPVAGVVVERNEVLLDDKATGRKADLSPVNDDPFGRGWMLKLRPAAGGSLDHLLTAEQYDAQLAAEGH</sequence>
<reference evidence="5 6" key="1">
    <citation type="submission" date="2019-02" db="EMBL/GenBank/DDBJ databases">
        <title>Deep-cultivation of Planctomycetes and their phenomic and genomic characterization uncovers novel biology.</title>
        <authorList>
            <person name="Wiegand S."/>
            <person name="Jogler M."/>
            <person name="Boedeker C."/>
            <person name="Pinto D."/>
            <person name="Vollmers J."/>
            <person name="Rivas-Marin E."/>
            <person name="Kohn T."/>
            <person name="Peeters S.H."/>
            <person name="Heuer A."/>
            <person name="Rast P."/>
            <person name="Oberbeckmann S."/>
            <person name="Bunk B."/>
            <person name="Jeske O."/>
            <person name="Meyerdierks A."/>
            <person name="Storesund J.E."/>
            <person name="Kallscheuer N."/>
            <person name="Luecker S."/>
            <person name="Lage O.M."/>
            <person name="Pohl T."/>
            <person name="Merkel B.J."/>
            <person name="Hornburger P."/>
            <person name="Mueller R.-W."/>
            <person name="Bruemmer F."/>
            <person name="Labrenz M."/>
            <person name="Spormann A.M."/>
            <person name="Op den Camp H."/>
            <person name="Overmann J."/>
            <person name="Amann R."/>
            <person name="Jetten M.S.M."/>
            <person name="Mascher T."/>
            <person name="Medema M.H."/>
            <person name="Devos D.P."/>
            <person name="Kaster A.-K."/>
            <person name="Ovreas L."/>
            <person name="Rohde M."/>
            <person name="Galperin M.Y."/>
            <person name="Jogler C."/>
        </authorList>
    </citation>
    <scope>NUCLEOTIDE SEQUENCE [LARGE SCALE GENOMIC DNA]</scope>
    <source>
        <strain evidence="5 6">ETA_A1</strain>
    </source>
</reference>
<dbReference type="InterPro" id="IPR003016">
    <property type="entry name" value="2-oxoA_DH_lipoyl-BS"/>
</dbReference>
<dbReference type="HAMAP" id="MF_00272">
    <property type="entry name" value="GcvH"/>
    <property type="match status" value="1"/>
</dbReference>